<protein>
    <recommendedName>
        <fullName evidence="3">Secreted protein</fullName>
    </recommendedName>
</protein>
<proteinExistence type="predicted"/>
<dbReference type="AlphaFoldDB" id="A0AAV4R1V1"/>
<accession>A0AAV4R1V1</accession>
<gene>
    <name evidence="1" type="ORF">CDAR_8921</name>
</gene>
<evidence type="ECO:0000313" key="1">
    <source>
        <dbReference type="EMBL" id="GIY15460.1"/>
    </source>
</evidence>
<dbReference type="Proteomes" id="UP001054837">
    <property type="component" value="Unassembled WGS sequence"/>
</dbReference>
<organism evidence="1 2">
    <name type="scientific">Caerostris darwini</name>
    <dbReference type="NCBI Taxonomy" id="1538125"/>
    <lineage>
        <taxon>Eukaryota</taxon>
        <taxon>Metazoa</taxon>
        <taxon>Ecdysozoa</taxon>
        <taxon>Arthropoda</taxon>
        <taxon>Chelicerata</taxon>
        <taxon>Arachnida</taxon>
        <taxon>Araneae</taxon>
        <taxon>Araneomorphae</taxon>
        <taxon>Entelegynae</taxon>
        <taxon>Araneoidea</taxon>
        <taxon>Araneidae</taxon>
        <taxon>Caerostris</taxon>
    </lineage>
</organism>
<dbReference type="EMBL" id="BPLQ01005523">
    <property type="protein sequence ID" value="GIY15460.1"/>
    <property type="molecule type" value="Genomic_DNA"/>
</dbReference>
<reference evidence="1 2" key="1">
    <citation type="submission" date="2021-06" db="EMBL/GenBank/DDBJ databases">
        <title>Caerostris darwini draft genome.</title>
        <authorList>
            <person name="Kono N."/>
            <person name="Arakawa K."/>
        </authorList>
    </citation>
    <scope>NUCLEOTIDE SEQUENCE [LARGE SCALE GENOMIC DNA]</scope>
</reference>
<comment type="caution">
    <text evidence="1">The sequence shown here is derived from an EMBL/GenBank/DDBJ whole genome shotgun (WGS) entry which is preliminary data.</text>
</comment>
<sequence>MHGGTRGIRNLARSPDTCCLFPLVACCLCREQQEARLRGLSELQGTAECPGVSTCHPFPTRLIKCLCGRVIFLRSVPRHSLSVGGKKIQVKRRHKMFLRWDIMFYIRMK</sequence>
<evidence type="ECO:0008006" key="3">
    <source>
        <dbReference type="Google" id="ProtNLM"/>
    </source>
</evidence>
<evidence type="ECO:0000313" key="2">
    <source>
        <dbReference type="Proteomes" id="UP001054837"/>
    </source>
</evidence>
<keyword evidence="2" id="KW-1185">Reference proteome</keyword>
<name>A0AAV4R1V1_9ARAC</name>